<evidence type="ECO:0000313" key="3">
    <source>
        <dbReference type="Proteomes" id="UP001151760"/>
    </source>
</evidence>
<protein>
    <submittedName>
        <fullName evidence="2">Uncharacterized protein</fullName>
    </submittedName>
</protein>
<organism evidence="2 3">
    <name type="scientific">Tanacetum coccineum</name>
    <dbReference type="NCBI Taxonomy" id="301880"/>
    <lineage>
        <taxon>Eukaryota</taxon>
        <taxon>Viridiplantae</taxon>
        <taxon>Streptophyta</taxon>
        <taxon>Embryophyta</taxon>
        <taxon>Tracheophyta</taxon>
        <taxon>Spermatophyta</taxon>
        <taxon>Magnoliopsida</taxon>
        <taxon>eudicotyledons</taxon>
        <taxon>Gunneridae</taxon>
        <taxon>Pentapetalae</taxon>
        <taxon>asterids</taxon>
        <taxon>campanulids</taxon>
        <taxon>Asterales</taxon>
        <taxon>Asteraceae</taxon>
        <taxon>Asteroideae</taxon>
        <taxon>Anthemideae</taxon>
        <taxon>Anthemidinae</taxon>
        <taxon>Tanacetum</taxon>
    </lineage>
</organism>
<dbReference type="Proteomes" id="UP001151760">
    <property type="component" value="Unassembled WGS sequence"/>
</dbReference>
<sequence length="316" mass="35607">MVTMVEMATMVGIPNIAAMIAQQLQALLPTIVTKISNNAINQGNGNGRGYDNGNGGNNEGGYEHGNLRNGMVRATKPSTIQSVILKAIGLTDDAVMDKLLKNVIIEQLAKDGEKNVFWSINEEVQERTMFKFSSNQFAYPEKKLTINEMLAKLINEGMQEYEEIGIFIREFKTTNELLLKEQNNLLTELKIKVHQFSKVMSEVLFSRHKVIGVTTKGGKMTYEVTYDKEINKANNDHNEPSRFQHNEQEKPQEAVVENESPKVQVRTIQPFNGVMLAVSSANIYDVDILGIFNSVYGVLIFRIVRSYSRTYACDDR</sequence>
<evidence type="ECO:0000256" key="1">
    <source>
        <dbReference type="SAM" id="MobiDB-lite"/>
    </source>
</evidence>
<evidence type="ECO:0000313" key="2">
    <source>
        <dbReference type="EMBL" id="GJT10269.1"/>
    </source>
</evidence>
<keyword evidence="3" id="KW-1185">Reference proteome</keyword>
<reference evidence="2" key="2">
    <citation type="submission" date="2022-01" db="EMBL/GenBank/DDBJ databases">
        <authorList>
            <person name="Yamashiro T."/>
            <person name="Shiraishi A."/>
            <person name="Satake H."/>
            <person name="Nakayama K."/>
        </authorList>
    </citation>
    <scope>NUCLEOTIDE SEQUENCE</scope>
</reference>
<proteinExistence type="predicted"/>
<comment type="caution">
    <text evidence="2">The sequence shown here is derived from an EMBL/GenBank/DDBJ whole genome shotgun (WGS) entry which is preliminary data.</text>
</comment>
<dbReference type="EMBL" id="BQNB010012974">
    <property type="protein sequence ID" value="GJT10269.1"/>
    <property type="molecule type" value="Genomic_DNA"/>
</dbReference>
<feature type="compositionally biased region" description="Basic and acidic residues" evidence="1">
    <location>
        <begin position="233"/>
        <end position="252"/>
    </location>
</feature>
<feature type="region of interest" description="Disordered" evidence="1">
    <location>
        <begin position="42"/>
        <end position="61"/>
    </location>
</feature>
<gene>
    <name evidence="2" type="ORF">Tco_0857311</name>
</gene>
<reference evidence="2" key="1">
    <citation type="journal article" date="2022" name="Int. J. Mol. Sci.">
        <title>Draft Genome of Tanacetum Coccineum: Genomic Comparison of Closely Related Tanacetum-Family Plants.</title>
        <authorList>
            <person name="Yamashiro T."/>
            <person name="Shiraishi A."/>
            <person name="Nakayama K."/>
            <person name="Satake H."/>
        </authorList>
    </citation>
    <scope>NUCLEOTIDE SEQUENCE</scope>
</reference>
<feature type="compositionally biased region" description="Gly residues" evidence="1">
    <location>
        <begin position="44"/>
        <end position="59"/>
    </location>
</feature>
<accession>A0ABQ5BBK8</accession>
<name>A0ABQ5BBK8_9ASTR</name>
<feature type="region of interest" description="Disordered" evidence="1">
    <location>
        <begin position="233"/>
        <end position="259"/>
    </location>
</feature>